<organism evidence="1 2">
    <name type="scientific">Aquimarina celericrescens</name>
    <dbReference type="NCBI Taxonomy" id="1964542"/>
    <lineage>
        <taxon>Bacteria</taxon>
        <taxon>Pseudomonadati</taxon>
        <taxon>Bacteroidota</taxon>
        <taxon>Flavobacteriia</taxon>
        <taxon>Flavobacteriales</taxon>
        <taxon>Flavobacteriaceae</taxon>
        <taxon>Aquimarina</taxon>
    </lineage>
</organism>
<protein>
    <recommendedName>
        <fullName evidence="3">CHAT domain-containing protein</fullName>
    </recommendedName>
</protein>
<reference evidence="2" key="1">
    <citation type="journal article" date="2019" name="Int. J. Syst. Evol. Microbiol.">
        <title>The Global Catalogue of Microorganisms (GCM) 10K type strain sequencing project: providing services to taxonomists for standard genome sequencing and annotation.</title>
        <authorList>
            <consortium name="The Broad Institute Genomics Platform"/>
            <consortium name="The Broad Institute Genome Sequencing Center for Infectious Disease"/>
            <person name="Wu L."/>
            <person name="Ma J."/>
        </authorList>
    </citation>
    <scope>NUCLEOTIDE SEQUENCE [LARGE SCALE GENOMIC DNA]</scope>
    <source>
        <strain evidence="2">DT92</strain>
    </source>
</reference>
<accession>A0ABW5ASP2</accession>
<comment type="caution">
    <text evidence="1">The sequence shown here is derived from an EMBL/GenBank/DDBJ whole genome shotgun (WGS) entry which is preliminary data.</text>
</comment>
<evidence type="ECO:0008006" key="3">
    <source>
        <dbReference type="Google" id="ProtNLM"/>
    </source>
</evidence>
<evidence type="ECO:0000313" key="1">
    <source>
        <dbReference type="EMBL" id="MFD2185186.1"/>
    </source>
</evidence>
<dbReference type="RefSeq" id="WP_378318140.1">
    <property type="nucleotide sequence ID" value="NZ_JBHUHY010000002.1"/>
</dbReference>
<dbReference type="EMBL" id="JBHUHY010000002">
    <property type="protein sequence ID" value="MFD2185186.1"/>
    <property type="molecule type" value="Genomic_DNA"/>
</dbReference>
<proteinExistence type="predicted"/>
<sequence>MKEYFVGIFENDIQAPLNSLDDERKAIDVLLLKHKELFRKEIIPNEGIDGFISKVQLLTNDMTIFHFSGHHDDGDQAIKLSDEIFNDKGLIEILNNSPKLKMVFINGCSTQKIVDALHNVPIVIGTTTPVYDHFAYSLSTRFYELLLNSQDNINDSKKIDDVFKQAKGFLQGHYKGPKDEERGAGAADDFDIKINNYLFKINREIEQWHTNPDTFPVKKNFRELIDEIKLKENLKEDLYKYYPYFLCIHLEILSDFNDINNSVYQELTKERYWVIRSMFKEFLNFLKFSAYSIIWSISKENSDFKEKLSGELKEILRENLEIGWESHVQDKISEDLFFIYNSIPDDYLKKNALWKELKTCVIQSRNLFKEVSDFFSAHLEHNEDSKHEYIKTEFYLEKFIRNFTFLRTLGIESIYDVFYNQFKYDNQRSYIINRSYYPINKRPTAIDDKKNIIFEVKDNQSALDIDVHSVYICTVNAKDGLPKRELNLSPFYLDVNSTSIAKDKIKLYYLDRYSEATDKLIYKEVINARIDKDNYIDGRKLGEEIEVPLDEDMILALYKEGKKDIIEIEEKKKIRDHFEYIKNLIAHS</sequence>
<gene>
    <name evidence="1" type="ORF">ACFSJT_00155</name>
</gene>
<dbReference type="Proteomes" id="UP001597344">
    <property type="component" value="Unassembled WGS sequence"/>
</dbReference>
<keyword evidence="2" id="KW-1185">Reference proteome</keyword>
<evidence type="ECO:0000313" key="2">
    <source>
        <dbReference type="Proteomes" id="UP001597344"/>
    </source>
</evidence>
<name>A0ABW5ASP2_9FLAO</name>